<keyword evidence="2" id="KW-1185">Reference proteome</keyword>
<dbReference type="AlphaFoldDB" id="L0G5E8"/>
<protein>
    <submittedName>
        <fullName evidence="1">Uncharacterized protein</fullName>
    </submittedName>
</protein>
<reference evidence="2" key="1">
    <citation type="submission" date="2012-02" db="EMBL/GenBank/DDBJ databases">
        <title>The complete genome of Echinicola vietnamensis DSM 17526.</title>
        <authorList>
            <person name="Lucas S."/>
            <person name="Copeland A."/>
            <person name="Lapidus A."/>
            <person name="Glavina del Rio T."/>
            <person name="Dalin E."/>
            <person name="Tice H."/>
            <person name="Bruce D."/>
            <person name="Goodwin L."/>
            <person name="Pitluck S."/>
            <person name="Peters L."/>
            <person name="Ovchinnikova G."/>
            <person name="Teshima H."/>
            <person name="Kyrpides N."/>
            <person name="Mavromatis K."/>
            <person name="Ivanova N."/>
            <person name="Brettin T."/>
            <person name="Detter J.C."/>
            <person name="Han C."/>
            <person name="Larimer F."/>
            <person name="Land M."/>
            <person name="Hauser L."/>
            <person name="Markowitz V."/>
            <person name="Cheng J.-F."/>
            <person name="Hugenholtz P."/>
            <person name="Woyke T."/>
            <person name="Wu D."/>
            <person name="Brambilla E."/>
            <person name="Klenk H.-P."/>
            <person name="Eisen J.A."/>
        </authorList>
    </citation>
    <scope>NUCLEOTIDE SEQUENCE [LARGE SCALE GENOMIC DNA]</scope>
    <source>
        <strain evidence="2">DSM 17526 / LMG 23754 / KMM 6221</strain>
    </source>
</reference>
<dbReference type="Proteomes" id="UP000010796">
    <property type="component" value="Chromosome"/>
</dbReference>
<proteinExistence type="predicted"/>
<name>L0G5E8_ECHVK</name>
<dbReference type="KEGG" id="evi:Echvi_3843"/>
<accession>L0G5E8</accession>
<dbReference type="HOGENOM" id="CLU_3308678_0_0_10"/>
<organism evidence="1 2">
    <name type="scientific">Echinicola vietnamensis (strain DSM 17526 / LMG 23754 / KMM 6221)</name>
    <dbReference type="NCBI Taxonomy" id="926556"/>
    <lineage>
        <taxon>Bacteria</taxon>
        <taxon>Pseudomonadati</taxon>
        <taxon>Bacteroidota</taxon>
        <taxon>Cytophagia</taxon>
        <taxon>Cytophagales</taxon>
        <taxon>Cyclobacteriaceae</taxon>
        <taxon>Echinicola</taxon>
    </lineage>
</organism>
<dbReference type="EMBL" id="CP003346">
    <property type="protein sequence ID" value="AGA80055.1"/>
    <property type="molecule type" value="Genomic_DNA"/>
</dbReference>
<evidence type="ECO:0000313" key="1">
    <source>
        <dbReference type="EMBL" id="AGA80055.1"/>
    </source>
</evidence>
<evidence type="ECO:0000313" key="2">
    <source>
        <dbReference type="Proteomes" id="UP000010796"/>
    </source>
</evidence>
<gene>
    <name evidence="1" type="ordered locus">Echvi_3843</name>
</gene>
<dbReference type="STRING" id="926556.Echvi_3843"/>
<sequence>MNQDHHKAKYNGTSTFVKFIEKNFVYLIFNSNICTALEK</sequence>